<dbReference type="EMBL" id="CAJNOJ010000019">
    <property type="protein sequence ID" value="CAF0835904.1"/>
    <property type="molecule type" value="Genomic_DNA"/>
</dbReference>
<dbReference type="EMBL" id="CAJNOR010001354">
    <property type="protein sequence ID" value="CAF1127447.1"/>
    <property type="molecule type" value="Genomic_DNA"/>
</dbReference>
<protein>
    <submittedName>
        <fullName evidence="1">Uncharacterized protein</fullName>
    </submittedName>
</protein>
<keyword evidence="3" id="KW-1185">Reference proteome</keyword>
<dbReference type="OrthoDB" id="9971819at2759"/>
<evidence type="ECO:0000313" key="3">
    <source>
        <dbReference type="Proteomes" id="UP000663828"/>
    </source>
</evidence>
<gene>
    <name evidence="1" type="ORF">EDS130_LOCUS6586</name>
    <name evidence="2" type="ORF">XAT740_LOCUS19718</name>
</gene>
<organism evidence="1 4">
    <name type="scientific">Adineta ricciae</name>
    <name type="common">Rotifer</name>
    <dbReference type="NCBI Taxonomy" id="249248"/>
    <lineage>
        <taxon>Eukaryota</taxon>
        <taxon>Metazoa</taxon>
        <taxon>Spiralia</taxon>
        <taxon>Gnathifera</taxon>
        <taxon>Rotifera</taxon>
        <taxon>Eurotatoria</taxon>
        <taxon>Bdelloidea</taxon>
        <taxon>Adinetida</taxon>
        <taxon>Adinetidae</taxon>
        <taxon>Adineta</taxon>
    </lineage>
</organism>
<evidence type="ECO:0000313" key="1">
    <source>
        <dbReference type="EMBL" id="CAF0835904.1"/>
    </source>
</evidence>
<accession>A0A813UW78</accession>
<sequence>MRHEGYNESDEDLIDDVSDPFVLCALHQAKIIRERWKFWSGSVPANVNIRLHRLESLLSVKNNVCQSRSVSEMIQSDKQTIRASSKPHKTEIPLNTSAVPVQLTSKLNSSQPFIAEIRTYPIKDKLERKQNIIIQGPNTRRIVFEKRRIHFWCCH</sequence>
<dbReference type="Proteomes" id="UP000663852">
    <property type="component" value="Unassembled WGS sequence"/>
</dbReference>
<evidence type="ECO:0000313" key="2">
    <source>
        <dbReference type="EMBL" id="CAF1127447.1"/>
    </source>
</evidence>
<comment type="caution">
    <text evidence="1">The sequence shown here is derived from an EMBL/GenBank/DDBJ whole genome shotgun (WGS) entry which is preliminary data.</text>
</comment>
<dbReference type="Proteomes" id="UP000663828">
    <property type="component" value="Unassembled WGS sequence"/>
</dbReference>
<reference evidence="1" key="1">
    <citation type="submission" date="2021-02" db="EMBL/GenBank/DDBJ databases">
        <authorList>
            <person name="Nowell W R."/>
        </authorList>
    </citation>
    <scope>NUCLEOTIDE SEQUENCE</scope>
</reference>
<evidence type="ECO:0000313" key="4">
    <source>
        <dbReference type="Proteomes" id="UP000663852"/>
    </source>
</evidence>
<proteinExistence type="predicted"/>
<dbReference type="AlphaFoldDB" id="A0A813UW78"/>
<name>A0A813UW78_ADIRI</name>